<name>A0A078AAE2_STYLE</name>
<dbReference type="EMBL" id="CCKQ01007205">
    <property type="protein sequence ID" value="CDW78562.1"/>
    <property type="molecule type" value="Genomic_DNA"/>
</dbReference>
<sequence length="437" mass="52572">MTNESQNMSIGDEDDYLSYLSNQYEKLNKQNEKLQQQSQNQNAMSCLEKAIDKYSDLNQEHLNELQIQLKQRSQTERSLATQKKCNDQLIDYQRNQNEDMVKLKHENEMKLEQLMRDLVNKNLELENAKQIKDTEVRNQKVNRENYDQQLQGEINMLEYQKFEMLKLHNETKMQVQDLENEKIKEISSVQIEIKKLEDEIEELKAKMQNKENNPYFIQVNEFYNEVQEYMGDYRKIYEKVEITKELKIQIYQLQRKLNDVEYSYNQNEIIQKKQLDDSYRLIYQEQQIEINNLNYEVESLKQKQNQMLEKRQSFELQLGQVITSIGESKERYMITQENFEKHQFHNMKKQKQLQQMKADTETSVVVQAQIANKICAITIENKTKQDDKEIMMILLQHIYNAIQGKKHNIKGLLSQLEIEQNKSKVVRMLQQYKIPFK</sequence>
<keyword evidence="1" id="KW-0175">Coiled coil</keyword>
<dbReference type="Proteomes" id="UP000039865">
    <property type="component" value="Unassembled WGS sequence"/>
</dbReference>
<dbReference type="InParanoid" id="A0A078AAE2"/>
<feature type="coiled-coil region" evidence="1">
    <location>
        <begin position="283"/>
        <end position="317"/>
    </location>
</feature>
<feature type="coiled-coil region" evidence="1">
    <location>
        <begin position="179"/>
        <end position="213"/>
    </location>
</feature>
<reference evidence="2 3" key="1">
    <citation type="submission" date="2014-06" db="EMBL/GenBank/DDBJ databases">
        <authorList>
            <person name="Swart Estienne"/>
        </authorList>
    </citation>
    <scope>NUCLEOTIDE SEQUENCE [LARGE SCALE GENOMIC DNA]</scope>
    <source>
        <strain evidence="2 3">130c</strain>
    </source>
</reference>
<keyword evidence="3" id="KW-1185">Reference proteome</keyword>
<gene>
    <name evidence="2" type="primary">Contig15696.g16720</name>
    <name evidence="2" type="ORF">STYLEM_7542</name>
</gene>
<dbReference type="AlphaFoldDB" id="A0A078AAE2"/>
<proteinExistence type="predicted"/>
<evidence type="ECO:0000313" key="3">
    <source>
        <dbReference type="Proteomes" id="UP000039865"/>
    </source>
</evidence>
<feature type="coiled-coil region" evidence="1">
    <location>
        <begin position="17"/>
        <end position="64"/>
    </location>
</feature>
<accession>A0A078AAE2</accession>
<evidence type="ECO:0000256" key="1">
    <source>
        <dbReference type="SAM" id="Coils"/>
    </source>
</evidence>
<protein>
    <submittedName>
        <fullName evidence="2">Uncharacterized protein</fullName>
    </submittedName>
</protein>
<organism evidence="2 3">
    <name type="scientific">Stylonychia lemnae</name>
    <name type="common">Ciliate</name>
    <dbReference type="NCBI Taxonomy" id="5949"/>
    <lineage>
        <taxon>Eukaryota</taxon>
        <taxon>Sar</taxon>
        <taxon>Alveolata</taxon>
        <taxon>Ciliophora</taxon>
        <taxon>Intramacronucleata</taxon>
        <taxon>Spirotrichea</taxon>
        <taxon>Stichotrichia</taxon>
        <taxon>Sporadotrichida</taxon>
        <taxon>Oxytrichidae</taxon>
        <taxon>Stylonychinae</taxon>
        <taxon>Stylonychia</taxon>
    </lineage>
</organism>
<evidence type="ECO:0000313" key="2">
    <source>
        <dbReference type="EMBL" id="CDW78562.1"/>
    </source>
</evidence>